<dbReference type="AlphaFoldDB" id="A0A2T2PDS1"/>
<feature type="compositionally biased region" description="Low complexity" evidence="1">
    <location>
        <begin position="135"/>
        <end position="150"/>
    </location>
</feature>
<evidence type="ECO:0000313" key="3">
    <source>
        <dbReference type="Proteomes" id="UP000240883"/>
    </source>
</evidence>
<dbReference type="EMBL" id="KZ678128">
    <property type="protein sequence ID" value="PSN75478.1"/>
    <property type="molecule type" value="Genomic_DNA"/>
</dbReference>
<evidence type="ECO:0000256" key="1">
    <source>
        <dbReference type="SAM" id="MobiDB-lite"/>
    </source>
</evidence>
<feature type="region of interest" description="Disordered" evidence="1">
    <location>
        <begin position="1"/>
        <end position="20"/>
    </location>
</feature>
<organism evidence="2 3">
    <name type="scientific">Corynespora cassiicola Philippines</name>
    <dbReference type="NCBI Taxonomy" id="1448308"/>
    <lineage>
        <taxon>Eukaryota</taxon>
        <taxon>Fungi</taxon>
        <taxon>Dikarya</taxon>
        <taxon>Ascomycota</taxon>
        <taxon>Pezizomycotina</taxon>
        <taxon>Dothideomycetes</taxon>
        <taxon>Pleosporomycetidae</taxon>
        <taxon>Pleosporales</taxon>
        <taxon>Corynesporascaceae</taxon>
        <taxon>Corynespora</taxon>
    </lineage>
</organism>
<proteinExistence type="predicted"/>
<feature type="region of interest" description="Disordered" evidence="1">
    <location>
        <begin position="105"/>
        <end position="150"/>
    </location>
</feature>
<keyword evidence="3" id="KW-1185">Reference proteome</keyword>
<name>A0A2T2PDS1_CORCC</name>
<sequence>MPIKFTRTTSSTSSTASTASIASDDSMDLTYTIASTEDTDMGIDMGMDMDVPNAIHLTNMYPIEKPNTKTPNTIHTAPTSPRPLLTIATEMRFHKIWSAHPIHNQPTRRARLPRAAKASHPYASCPPPPTQSSEPTALGPPKLALPPDALPYDPLAPATGIYRGLAGLDSTPNAAYEHMGRAYSRRRVVGSWWDGEYASTGYAVPTGHTGGAKKRKREEVNEESGFGWVTRKVRRVDWEVGKVLRDPVAWGGEVVWGVLEKGVRWGVERVCEVLVGAVGEREWERLMGGSGRR</sequence>
<dbReference type="Proteomes" id="UP000240883">
    <property type="component" value="Unassembled WGS sequence"/>
</dbReference>
<evidence type="ECO:0000313" key="2">
    <source>
        <dbReference type="EMBL" id="PSN75478.1"/>
    </source>
</evidence>
<reference evidence="2 3" key="1">
    <citation type="journal article" date="2018" name="Front. Microbiol.">
        <title>Genome-Wide Analysis of Corynespora cassiicola Leaf Fall Disease Putative Effectors.</title>
        <authorList>
            <person name="Lopez D."/>
            <person name="Ribeiro S."/>
            <person name="Label P."/>
            <person name="Fumanal B."/>
            <person name="Venisse J.S."/>
            <person name="Kohler A."/>
            <person name="de Oliveira R.R."/>
            <person name="Labutti K."/>
            <person name="Lipzen A."/>
            <person name="Lail K."/>
            <person name="Bauer D."/>
            <person name="Ohm R.A."/>
            <person name="Barry K.W."/>
            <person name="Spatafora J."/>
            <person name="Grigoriev I.V."/>
            <person name="Martin F.M."/>
            <person name="Pujade-Renaud V."/>
        </authorList>
    </citation>
    <scope>NUCLEOTIDE SEQUENCE [LARGE SCALE GENOMIC DNA]</scope>
    <source>
        <strain evidence="2 3">Philippines</strain>
    </source>
</reference>
<accession>A0A2T2PDS1</accession>
<gene>
    <name evidence="2" type="ORF">BS50DRAFT_671619</name>
</gene>
<protein>
    <submittedName>
        <fullName evidence="2">Uncharacterized protein</fullName>
    </submittedName>
</protein>
<feature type="compositionally biased region" description="Low complexity" evidence="1">
    <location>
        <begin position="8"/>
        <end position="20"/>
    </location>
</feature>